<sequence length="97" mass="10356">MKTNNPTVLAAWKSVSRAHGTANLAYSCFTDLGALFQAIADSSNEGSQAHKLANIGGYLASDWASTHDSEREEMERHFAVLSAALEMPSINNEGSGK</sequence>
<gene>
    <name evidence="1" type="ORF">GO606_18015</name>
</gene>
<proteinExistence type="predicted"/>
<dbReference type="EMBL" id="WTVG01000077">
    <property type="protein sequence ID" value="NMG26569.1"/>
    <property type="molecule type" value="Genomic_DNA"/>
</dbReference>
<dbReference type="PROSITE" id="PS51257">
    <property type="entry name" value="PROKAR_LIPOPROTEIN"/>
    <property type="match status" value="1"/>
</dbReference>
<protein>
    <submittedName>
        <fullName evidence="1">Uncharacterized protein</fullName>
    </submittedName>
</protein>
<dbReference type="Proteomes" id="UP000615989">
    <property type="component" value="Unassembled WGS sequence"/>
</dbReference>
<name>A0ABX1PQK9_9RHOO</name>
<comment type="caution">
    <text evidence="1">The sequence shown here is derived from an EMBL/GenBank/DDBJ whole genome shotgun (WGS) entry which is preliminary data.</text>
</comment>
<keyword evidence="2" id="KW-1185">Reference proteome</keyword>
<evidence type="ECO:0000313" key="2">
    <source>
        <dbReference type="Proteomes" id="UP000615989"/>
    </source>
</evidence>
<organism evidence="1 2">
    <name type="scientific">Aromatoleum anaerobium</name>
    <dbReference type="NCBI Taxonomy" id="182180"/>
    <lineage>
        <taxon>Bacteria</taxon>
        <taxon>Pseudomonadati</taxon>
        <taxon>Pseudomonadota</taxon>
        <taxon>Betaproteobacteria</taxon>
        <taxon>Rhodocyclales</taxon>
        <taxon>Rhodocyclaceae</taxon>
        <taxon>Aromatoleum</taxon>
    </lineage>
</organism>
<evidence type="ECO:0000313" key="1">
    <source>
        <dbReference type="EMBL" id="NMG26569.1"/>
    </source>
</evidence>
<accession>A0ABX1PQK9</accession>
<reference evidence="1" key="1">
    <citation type="submission" date="2019-12" db="EMBL/GenBank/DDBJ databases">
        <title>Comparative genomics gives insights into the taxonomy of the Azoarcus-Aromatoleum group and reveals separate origins of nif in the plant-associated Azoarcus and non-plant-associated Aromatoleum sub-groups.</title>
        <authorList>
            <person name="Lafos M."/>
            <person name="Maluk M."/>
            <person name="Batista M."/>
            <person name="Junghare M."/>
            <person name="Carmona M."/>
            <person name="Faoro H."/>
            <person name="Cruz L.M."/>
            <person name="Battistoni F."/>
            <person name="De Souza E."/>
            <person name="Pedrosa F."/>
            <person name="Chen W.-M."/>
            <person name="Poole P.S."/>
            <person name="Dixon R.A."/>
            <person name="James E.K."/>
        </authorList>
    </citation>
    <scope>NUCLEOTIDE SEQUENCE</scope>
    <source>
        <strain evidence="1">LuFRes1</strain>
    </source>
</reference>
<dbReference type="RefSeq" id="WP_169119886.1">
    <property type="nucleotide sequence ID" value="NZ_WTVG02000040.1"/>
</dbReference>